<dbReference type="PROSITE" id="PS50895">
    <property type="entry name" value="SURF1"/>
    <property type="match status" value="1"/>
</dbReference>
<dbReference type="AlphaFoldDB" id="A0A2A2SGJ8"/>
<keyword evidence="8" id="KW-1185">Reference proteome</keyword>
<comment type="caution">
    <text evidence="6">Lacks conserved residue(s) required for the propagation of feature annotation.</text>
</comment>
<keyword evidence="3 6" id="KW-0812">Transmembrane</keyword>
<keyword evidence="5 6" id="KW-0472">Membrane</keyword>
<reference evidence="8" key="1">
    <citation type="submission" date="2017-09" db="EMBL/GenBank/DDBJ databases">
        <authorList>
            <person name="Feng G."/>
            <person name="Zhu H."/>
        </authorList>
    </citation>
    <scope>NUCLEOTIDE SEQUENCE [LARGE SCALE GENOMIC DNA]</scope>
    <source>
        <strain evidence="8">1PNM-20</strain>
    </source>
</reference>
<name>A0A2A2SGJ8_9SPHN</name>
<evidence type="ECO:0000313" key="8">
    <source>
        <dbReference type="Proteomes" id="UP000218151"/>
    </source>
</evidence>
<dbReference type="InterPro" id="IPR045214">
    <property type="entry name" value="Surf1/Surf4"/>
</dbReference>
<feature type="transmembrane region" description="Helical" evidence="6">
    <location>
        <begin position="197"/>
        <end position="218"/>
    </location>
</feature>
<accession>A0A2A2SGJ8</accession>
<dbReference type="PANTHER" id="PTHR23427:SF2">
    <property type="entry name" value="SURFEIT LOCUS PROTEIN 1"/>
    <property type="match status" value="1"/>
</dbReference>
<evidence type="ECO:0000256" key="6">
    <source>
        <dbReference type="RuleBase" id="RU363076"/>
    </source>
</evidence>
<dbReference type="GO" id="GO:0005886">
    <property type="term" value="C:plasma membrane"/>
    <property type="evidence" value="ECO:0007669"/>
    <property type="project" value="UniProtKB-SubCell"/>
</dbReference>
<evidence type="ECO:0000256" key="2">
    <source>
        <dbReference type="ARBA" id="ARBA00007165"/>
    </source>
</evidence>
<dbReference type="Pfam" id="PF02104">
    <property type="entry name" value="SURF1"/>
    <property type="match status" value="1"/>
</dbReference>
<evidence type="ECO:0000256" key="5">
    <source>
        <dbReference type="ARBA" id="ARBA00023136"/>
    </source>
</evidence>
<evidence type="ECO:0000313" key="7">
    <source>
        <dbReference type="EMBL" id="PAX08348.1"/>
    </source>
</evidence>
<dbReference type="CDD" id="cd06662">
    <property type="entry name" value="SURF1"/>
    <property type="match status" value="1"/>
</dbReference>
<dbReference type="InterPro" id="IPR002994">
    <property type="entry name" value="Surf1/Shy1"/>
</dbReference>
<dbReference type="PANTHER" id="PTHR23427">
    <property type="entry name" value="SURFEIT LOCUS PROTEIN"/>
    <property type="match status" value="1"/>
</dbReference>
<organism evidence="7 8">
    <name type="scientific">Sphingomonas lenta</name>
    <dbReference type="NCBI Taxonomy" id="1141887"/>
    <lineage>
        <taxon>Bacteria</taxon>
        <taxon>Pseudomonadati</taxon>
        <taxon>Pseudomonadota</taxon>
        <taxon>Alphaproteobacteria</taxon>
        <taxon>Sphingomonadales</taxon>
        <taxon>Sphingomonadaceae</taxon>
        <taxon>Sphingomonas</taxon>
    </lineage>
</organism>
<dbReference type="OrthoDB" id="6079986at2"/>
<dbReference type="Proteomes" id="UP000218151">
    <property type="component" value="Unassembled WGS sequence"/>
</dbReference>
<gene>
    <name evidence="7" type="ORF">CKY28_09595</name>
</gene>
<comment type="subcellular location">
    <subcellularLocation>
        <location evidence="6">Cell membrane</location>
        <topology evidence="6">Multi-pass membrane protein</topology>
    </subcellularLocation>
    <subcellularLocation>
        <location evidence="1">Membrane</location>
    </subcellularLocation>
</comment>
<keyword evidence="6" id="KW-1003">Cell membrane</keyword>
<dbReference type="EMBL" id="NSLI01000003">
    <property type="protein sequence ID" value="PAX08348.1"/>
    <property type="molecule type" value="Genomic_DNA"/>
</dbReference>
<comment type="caution">
    <text evidence="7">The sequence shown here is derived from an EMBL/GenBank/DDBJ whole genome shotgun (WGS) entry which is preliminary data.</text>
</comment>
<keyword evidence="4 6" id="KW-1133">Transmembrane helix</keyword>
<comment type="similarity">
    <text evidence="2 6">Belongs to the SURF1 family.</text>
</comment>
<evidence type="ECO:0000256" key="1">
    <source>
        <dbReference type="ARBA" id="ARBA00004370"/>
    </source>
</evidence>
<protein>
    <recommendedName>
        <fullName evidence="6">SURF1-like protein</fullName>
    </recommendedName>
</protein>
<sequence length="225" mass="25007">MLVLAGLALMAGFVALGVWQFERRAWKLDLIERVEARVDAAPVAAPGPTIWPRVDRQGYEYLKVDATGRFLHDRETLVQAVTDYGAGYWLLTPLATDRGFTLLVNRGFVPQDRSAPVTRPEEAVTVTGLLRLTEPGGGFLRSNDPRADRWYSRDVQAIAGARGLGNVAPYFIDAVASGSDDFPKGGLTQVRFRNQHLQYALTWFALAILTAVGLYLLVRYERGRR</sequence>
<evidence type="ECO:0000256" key="4">
    <source>
        <dbReference type="ARBA" id="ARBA00022989"/>
    </source>
</evidence>
<proteinExistence type="inferred from homology"/>
<evidence type="ECO:0000256" key="3">
    <source>
        <dbReference type="ARBA" id="ARBA00022692"/>
    </source>
</evidence>